<dbReference type="AlphaFoldDB" id="A0A366Y2N5"/>
<sequence>MNPFRNQFDTSVLSMAILRFISAAIECTAAVLMLYFNDGKKALIINSMLAVVGPIIFIVTTTIGLVSISATLSYGKLILIGIGVFFIIIGILK</sequence>
<name>A0A366Y2N5_9BACI</name>
<keyword evidence="1" id="KW-1133">Transmembrane helix</keyword>
<organism evidence="2 3">
    <name type="scientific">Bacillus taeanensis</name>
    <dbReference type="NCBI Taxonomy" id="273032"/>
    <lineage>
        <taxon>Bacteria</taxon>
        <taxon>Bacillati</taxon>
        <taxon>Bacillota</taxon>
        <taxon>Bacilli</taxon>
        <taxon>Bacillales</taxon>
        <taxon>Bacillaceae</taxon>
        <taxon>Bacillus</taxon>
    </lineage>
</organism>
<keyword evidence="3" id="KW-1185">Reference proteome</keyword>
<dbReference type="EMBL" id="QOCW01000004">
    <property type="protein sequence ID" value="RBW70654.1"/>
    <property type="molecule type" value="Genomic_DNA"/>
</dbReference>
<reference evidence="2 3" key="1">
    <citation type="submission" date="2018-07" db="EMBL/GenBank/DDBJ databases">
        <title>Lottiidibacillus patelloidae gen. nov., sp. nov., isolated from the intestinal tract of a marine limpet and the reclassification of B. taeanensis BH030017T, B. algicola KMM 3737T and B. hwajinpoensis SW-72T as genus Lottiidibacillus.</title>
        <authorList>
            <person name="Liu R."/>
            <person name="Huang Z."/>
        </authorList>
    </citation>
    <scope>NUCLEOTIDE SEQUENCE [LARGE SCALE GENOMIC DNA]</scope>
    <source>
        <strain evidence="2 3">BH030017</strain>
    </source>
</reference>
<proteinExistence type="predicted"/>
<evidence type="ECO:0000313" key="3">
    <source>
        <dbReference type="Proteomes" id="UP000253314"/>
    </source>
</evidence>
<keyword evidence="1" id="KW-0472">Membrane</keyword>
<dbReference type="Proteomes" id="UP000253314">
    <property type="component" value="Unassembled WGS sequence"/>
</dbReference>
<dbReference type="Pfam" id="PF10942">
    <property type="entry name" value="DUF2619"/>
    <property type="match status" value="1"/>
</dbReference>
<dbReference type="InterPro" id="IPR020390">
    <property type="entry name" value="Uncharacterised_YqhV"/>
</dbReference>
<dbReference type="RefSeq" id="WP_113805053.1">
    <property type="nucleotide sequence ID" value="NZ_QOCW01000004.1"/>
</dbReference>
<keyword evidence="1" id="KW-0812">Transmembrane</keyword>
<accession>A0A366Y2N5</accession>
<feature type="transmembrane region" description="Helical" evidence="1">
    <location>
        <begin position="74"/>
        <end position="92"/>
    </location>
</feature>
<protein>
    <submittedName>
        <fullName evidence="2">DUF2619 domain-containing protein</fullName>
    </submittedName>
</protein>
<evidence type="ECO:0000256" key="1">
    <source>
        <dbReference type="SAM" id="Phobius"/>
    </source>
</evidence>
<feature type="transmembrane region" description="Helical" evidence="1">
    <location>
        <begin position="12"/>
        <end position="36"/>
    </location>
</feature>
<evidence type="ECO:0000313" key="2">
    <source>
        <dbReference type="EMBL" id="RBW70654.1"/>
    </source>
</evidence>
<feature type="transmembrane region" description="Helical" evidence="1">
    <location>
        <begin position="48"/>
        <end position="68"/>
    </location>
</feature>
<comment type="caution">
    <text evidence="2">The sequence shown here is derived from an EMBL/GenBank/DDBJ whole genome shotgun (WGS) entry which is preliminary data.</text>
</comment>
<gene>
    <name evidence="2" type="ORF">DS031_06185</name>
</gene>
<dbReference type="OrthoDB" id="1726013at2"/>